<protein>
    <submittedName>
        <fullName evidence="1">Uncharacterized protein</fullName>
    </submittedName>
</protein>
<accession>A0A0X3PY44</accession>
<feature type="non-terminal residue" evidence="1">
    <location>
        <position position="1"/>
    </location>
</feature>
<gene>
    <name evidence="1" type="ORF">TR156854</name>
</gene>
<sequence>NLLVIWAIRENRKTFIPSLQYVVRNRPIFRHYVGRHSPNGPIVQGCFLCSLQEGKCLGLVVLSHCQWSGPDFFGVRGDFNIFLRDWDVAGSHYKMKGLETIEE</sequence>
<organism evidence="1">
    <name type="scientific">Schistocephalus solidus</name>
    <name type="common">Tapeworm</name>
    <dbReference type="NCBI Taxonomy" id="70667"/>
    <lineage>
        <taxon>Eukaryota</taxon>
        <taxon>Metazoa</taxon>
        <taxon>Spiralia</taxon>
        <taxon>Lophotrochozoa</taxon>
        <taxon>Platyhelminthes</taxon>
        <taxon>Cestoda</taxon>
        <taxon>Eucestoda</taxon>
        <taxon>Diphyllobothriidea</taxon>
        <taxon>Diphyllobothriidae</taxon>
        <taxon>Schistocephalus</taxon>
    </lineage>
</organism>
<dbReference type="AlphaFoldDB" id="A0A0X3PY44"/>
<dbReference type="EMBL" id="GEEE01006511">
    <property type="protein sequence ID" value="JAP56714.1"/>
    <property type="molecule type" value="Transcribed_RNA"/>
</dbReference>
<evidence type="ECO:0000313" key="1">
    <source>
        <dbReference type="EMBL" id="JAP56714.1"/>
    </source>
</evidence>
<proteinExistence type="predicted"/>
<name>A0A0X3PY44_SCHSO</name>
<reference evidence="1" key="1">
    <citation type="submission" date="2016-01" db="EMBL/GenBank/DDBJ databases">
        <title>Reference transcriptome for the parasite Schistocephalus solidus: insights into the molecular evolution of parasitism.</title>
        <authorList>
            <person name="Hebert F.O."/>
            <person name="Grambauer S."/>
            <person name="Barber I."/>
            <person name="Landry C.R."/>
            <person name="Aubin-Horth N."/>
        </authorList>
    </citation>
    <scope>NUCLEOTIDE SEQUENCE</scope>
</reference>